<dbReference type="PRINTS" id="PR00080">
    <property type="entry name" value="SDRFAMILY"/>
</dbReference>
<dbReference type="InterPro" id="IPR020904">
    <property type="entry name" value="Sc_DH/Rdtase_CS"/>
</dbReference>
<reference evidence="5" key="1">
    <citation type="submission" date="2021-10" db="EMBL/GenBank/DDBJ databases">
        <authorList>
            <person name="Piombo E."/>
        </authorList>
    </citation>
    <scope>NUCLEOTIDE SEQUENCE</scope>
</reference>
<dbReference type="GO" id="GO:0019594">
    <property type="term" value="P:mannitol metabolic process"/>
    <property type="evidence" value="ECO:0007669"/>
    <property type="project" value="UniProtKB-ARBA"/>
</dbReference>
<dbReference type="PANTHER" id="PTHR43008">
    <property type="entry name" value="BENZIL REDUCTASE"/>
    <property type="match status" value="1"/>
</dbReference>
<dbReference type="OrthoDB" id="1888931at2759"/>
<evidence type="ECO:0000313" key="6">
    <source>
        <dbReference type="Proteomes" id="UP000775872"/>
    </source>
</evidence>
<dbReference type="InterPro" id="IPR036291">
    <property type="entry name" value="NAD(P)-bd_dom_sf"/>
</dbReference>
<evidence type="ECO:0000313" key="5">
    <source>
        <dbReference type="EMBL" id="CAH0051134.1"/>
    </source>
</evidence>
<comment type="similarity">
    <text evidence="1">Belongs to the short-chain dehydrogenases/reductases (SDR) family.</text>
</comment>
<dbReference type="Gene3D" id="3.40.50.720">
    <property type="entry name" value="NAD(P)-binding Rossmann-like Domain"/>
    <property type="match status" value="1"/>
</dbReference>
<dbReference type="FunFam" id="3.40.50.720:FF:000090">
    <property type="entry name" value="NADP-dependent mannitol dehydrogenase"/>
    <property type="match status" value="1"/>
</dbReference>
<dbReference type="PROSITE" id="PS00061">
    <property type="entry name" value="ADH_SHORT"/>
    <property type="match status" value="1"/>
</dbReference>
<sequence>MSMSIEDAAKTRPGFPRPFPNTPNNVLEQLSLKEKVIVVTGAADGIGLAVAEAMAEAGGHVALWYNSNDAAISRAEELAKTHGIKSSAFKVDVSNSEQIERGLAAVVEKFGKIDVFVANAGMALCKPILEQTLDEYKKQMSVNVDGVVYCSKLVGAIFKQQGFGNLIITSSMSAHIVNVPVDQPVYNATKAFVTHFGKCLAREWRDFARVNIVSPGFFDTRMGAGPEGLQEAYRMSTLGRQGHVKEIKGLYLYLASDASTYMTGSDVLIDGGYVLP</sequence>
<dbReference type="GO" id="GO:0050664">
    <property type="term" value="F:oxidoreductase activity, acting on NAD(P)H, oxygen as acceptor"/>
    <property type="evidence" value="ECO:0007669"/>
    <property type="project" value="TreeGrafter"/>
</dbReference>
<evidence type="ECO:0000256" key="1">
    <source>
        <dbReference type="ARBA" id="ARBA00006484"/>
    </source>
</evidence>
<proteinExistence type="inferred from homology"/>
<dbReference type="Pfam" id="PF13561">
    <property type="entry name" value="adh_short_C2"/>
    <property type="match status" value="1"/>
</dbReference>
<dbReference type="PANTHER" id="PTHR43008:SF1">
    <property type="entry name" value="NADP-DEPENDENT MANNITOL DEHYDROGENASE-RELATED"/>
    <property type="match status" value="1"/>
</dbReference>
<feature type="region of interest" description="Disordered" evidence="4">
    <location>
        <begin position="1"/>
        <end position="22"/>
    </location>
</feature>
<evidence type="ECO:0000256" key="3">
    <source>
        <dbReference type="ARBA" id="ARBA00023002"/>
    </source>
</evidence>
<dbReference type="PRINTS" id="PR00081">
    <property type="entry name" value="GDHRDH"/>
</dbReference>
<accession>A0A9N9Z991</accession>
<name>A0A9N9Z991_9HYPO</name>
<dbReference type="SUPFAM" id="SSF51735">
    <property type="entry name" value="NAD(P)-binding Rossmann-fold domains"/>
    <property type="match status" value="1"/>
</dbReference>
<dbReference type="AlphaFoldDB" id="A0A9N9Z991"/>
<keyword evidence="6" id="KW-1185">Reference proteome</keyword>
<gene>
    <name evidence="5" type="ORF">CSOL1703_00016031</name>
</gene>
<keyword evidence="3" id="KW-0560">Oxidoreductase</keyword>
<dbReference type="Proteomes" id="UP000775872">
    <property type="component" value="Unassembled WGS sequence"/>
</dbReference>
<dbReference type="GO" id="GO:0050085">
    <property type="term" value="F:mannitol 2-dehydrogenase (NADP+) activity"/>
    <property type="evidence" value="ECO:0007669"/>
    <property type="project" value="UniProtKB-ARBA"/>
</dbReference>
<dbReference type="EMBL" id="CABFOC020000039">
    <property type="protein sequence ID" value="CAH0051134.1"/>
    <property type="molecule type" value="Genomic_DNA"/>
</dbReference>
<evidence type="ECO:0000256" key="2">
    <source>
        <dbReference type="ARBA" id="ARBA00022857"/>
    </source>
</evidence>
<protein>
    <submittedName>
        <fullName evidence="5">Uncharacterized protein</fullName>
    </submittedName>
</protein>
<evidence type="ECO:0000256" key="4">
    <source>
        <dbReference type="SAM" id="MobiDB-lite"/>
    </source>
</evidence>
<comment type="caution">
    <text evidence="5">The sequence shown here is derived from an EMBL/GenBank/DDBJ whole genome shotgun (WGS) entry which is preliminary data.</text>
</comment>
<keyword evidence="2" id="KW-0521">NADP</keyword>
<dbReference type="InterPro" id="IPR002347">
    <property type="entry name" value="SDR_fam"/>
</dbReference>
<organism evidence="5 6">
    <name type="scientific">Clonostachys solani</name>
    <dbReference type="NCBI Taxonomy" id="160281"/>
    <lineage>
        <taxon>Eukaryota</taxon>
        <taxon>Fungi</taxon>
        <taxon>Dikarya</taxon>
        <taxon>Ascomycota</taxon>
        <taxon>Pezizomycotina</taxon>
        <taxon>Sordariomycetes</taxon>
        <taxon>Hypocreomycetidae</taxon>
        <taxon>Hypocreales</taxon>
        <taxon>Bionectriaceae</taxon>
        <taxon>Clonostachys</taxon>
    </lineage>
</organism>